<organism evidence="2 3">
    <name type="scientific">Desulfobulbus oralis</name>
    <dbReference type="NCBI Taxonomy" id="1986146"/>
    <lineage>
        <taxon>Bacteria</taxon>
        <taxon>Pseudomonadati</taxon>
        <taxon>Thermodesulfobacteriota</taxon>
        <taxon>Desulfobulbia</taxon>
        <taxon>Desulfobulbales</taxon>
        <taxon>Desulfobulbaceae</taxon>
        <taxon>Desulfobulbus</taxon>
    </lineage>
</organism>
<accession>A0A2L1GMY3</accession>
<evidence type="ECO:0000313" key="3">
    <source>
        <dbReference type="Proteomes" id="UP000239867"/>
    </source>
</evidence>
<proteinExistence type="predicted"/>
<gene>
    <name evidence="2" type="ORF">CAY53_05625</name>
</gene>
<evidence type="ECO:0008006" key="4">
    <source>
        <dbReference type="Google" id="ProtNLM"/>
    </source>
</evidence>
<feature type="chain" id="PRO_5014973033" description="DUF4136 domain-containing protein" evidence="1">
    <location>
        <begin position="23"/>
        <end position="183"/>
    </location>
</feature>
<protein>
    <recommendedName>
        <fullName evidence="4">DUF4136 domain-containing protein</fullName>
    </recommendedName>
</protein>
<dbReference type="RefSeq" id="WP_104936301.1">
    <property type="nucleotide sequence ID" value="NZ_CP021255.1"/>
</dbReference>
<reference evidence="2 3" key="1">
    <citation type="journal article" date="2018" name="MBio">
        <title>Insights into the evolution of host association through the isolation and characterization of a novel human periodontal pathobiont, Desulfobulbus oralis.</title>
        <authorList>
            <person name="Cross K.L."/>
            <person name="Chirania P."/>
            <person name="Xiong W."/>
            <person name="Beall C.J."/>
            <person name="Elkins J.G."/>
            <person name="Giannone R.J."/>
            <person name="Griffen A.L."/>
            <person name="Guss A.M."/>
            <person name="Hettich R.L."/>
            <person name="Joshi S.S."/>
            <person name="Mokrzan E.M."/>
            <person name="Martin R.K."/>
            <person name="Zhulin I.B."/>
            <person name="Leys E.J."/>
            <person name="Podar M."/>
        </authorList>
    </citation>
    <scope>NUCLEOTIDE SEQUENCE [LARGE SCALE GENOMIC DNA]</scope>
    <source>
        <strain evidence="2 3">ORNL</strain>
    </source>
</reference>
<dbReference type="AlphaFoldDB" id="A0A2L1GMY3"/>
<evidence type="ECO:0000313" key="2">
    <source>
        <dbReference type="EMBL" id="AVD71022.1"/>
    </source>
</evidence>
<dbReference type="KEGG" id="deo:CAY53_05625"/>
<evidence type="ECO:0000256" key="1">
    <source>
        <dbReference type="SAM" id="SignalP"/>
    </source>
</evidence>
<sequence>MLFKYGIALLLSLILASLPGCTAGAPGAQANKIQQDPPIERRYQIVVVEPVAISSDLASRYPQAARTCQRQAIKTLKARQSFRLVHHSSPKQPDAPVLLVKSRITDMRLRSSDGKAPAGASASPCSYVNLDVHLVDGASQTVLLEKHLTAIPSADGRQKAEPDPVRAIGQMLAEYVLGAMPKK</sequence>
<dbReference type="Proteomes" id="UP000239867">
    <property type="component" value="Chromosome"/>
</dbReference>
<feature type="signal peptide" evidence="1">
    <location>
        <begin position="1"/>
        <end position="22"/>
    </location>
</feature>
<keyword evidence="3" id="KW-1185">Reference proteome</keyword>
<keyword evidence="1" id="KW-0732">Signal</keyword>
<name>A0A2L1GMY3_9BACT</name>
<dbReference type="EMBL" id="CP021255">
    <property type="protein sequence ID" value="AVD71022.1"/>
    <property type="molecule type" value="Genomic_DNA"/>
</dbReference>